<proteinExistence type="predicted"/>
<evidence type="ECO:0000259" key="2">
    <source>
        <dbReference type="SMART" id="SM00849"/>
    </source>
</evidence>
<evidence type="ECO:0000313" key="4">
    <source>
        <dbReference type="Proteomes" id="UP001595776"/>
    </source>
</evidence>
<dbReference type="SUPFAM" id="SSF56281">
    <property type="entry name" value="Metallo-hydrolase/oxidoreductase"/>
    <property type="match status" value="1"/>
</dbReference>
<protein>
    <submittedName>
        <fullName evidence="3">MBL fold metallo-hydrolase</fullName>
    </submittedName>
</protein>
<dbReference type="Pfam" id="PF00753">
    <property type="entry name" value="Lactamase_B"/>
    <property type="match status" value="1"/>
</dbReference>
<dbReference type="SMART" id="SM00849">
    <property type="entry name" value="Lactamase_B"/>
    <property type="match status" value="1"/>
</dbReference>
<name>A0ABV8UF18_9PROT</name>
<reference evidence="4" key="1">
    <citation type="journal article" date="2019" name="Int. J. Syst. Evol. Microbiol.">
        <title>The Global Catalogue of Microorganisms (GCM) 10K type strain sequencing project: providing services to taxonomists for standard genome sequencing and annotation.</title>
        <authorList>
            <consortium name="The Broad Institute Genomics Platform"/>
            <consortium name="The Broad Institute Genome Sequencing Center for Infectious Disease"/>
            <person name="Wu L."/>
            <person name="Ma J."/>
        </authorList>
    </citation>
    <scope>NUCLEOTIDE SEQUENCE [LARGE SCALE GENOMIC DNA]</scope>
    <source>
        <strain evidence="4">CGMCC 1.15304</strain>
    </source>
</reference>
<comment type="caution">
    <text evidence="3">The sequence shown here is derived from an EMBL/GenBank/DDBJ whole genome shotgun (WGS) entry which is preliminary data.</text>
</comment>
<organism evidence="3 4">
    <name type="scientific">Kordiimonas lipolytica</name>
    <dbReference type="NCBI Taxonomy" id="1662421"/>
    <lineage>
        <taxon>Bacteria</taxon>
        <taxon>Pseudomonadati</taxon>
        <taxon>Pseudomonadota</taxon>
        <taxon>Alphaproteobacteria</taxon>
        <taxon>Kordiimonadales</taxon>
        <taxon>Kordiimonadaceae</taxon>
        <taxon>Kordiimonas</taxon>
    </lineage>
</organism>
<sequence length="392" mass="43846">MVFLRVLLVISLFVFGRGASAEGDSPFAVHQIRDNVFVLTRMWDDVSGNNMGVVVGDDGLLLINSMMANDSEALEATLKTLSDKPVKYVINSNWDFYNVLGNEYFAERGAMVIAQEDVLYAPRNRDYEPVFHDILFKDSITLRFGGDTITAYRSGGHSFPHVNIRLEKANVTFVADSFRPDWFGVMGPNGLKGYFDGLDRVLAESDDDTIIVPGSFGGQVAYGRDSLLHEKKIRQAFVDRIGELYRTGVPVAEMIADEALNRIVRENFPTSYDRFEGLHGYDILPTLTTEFIPEHPMSDADRQAFTGTYHGPEGLSFEVYADGGMLFAQSLGRFKERLKPVSETDFIFAGAQEGEKLVFERDGQGTVIAARPELGESHLTRRIPAGRWLRQE</sequence>
<dbReference type="InterPro" id="IPR036866">
    <property type="entry name" value="RibonucZ/Hydroxyglut_hydro"/>
</dbReference>
<evidence type="ECO:0000313" key="3">
    <source>
        <dbReference type="EMBL" id="MFC4349832.1"/>
    </source>
</evidence>
<dbReference type="Proteomes" id="UP001595776">
    <property type="component" value="Unassembled WGS sequence"/>
</dbReference>
<dbReference type="InterPro" id="IPR001279">
    <property type="entry name" value="Metallo-B-lactamas"/>
</dbReference>
<dbReference type="EMBL" id="JBHSCR010000036">
    <property type="protein sequence ID" value="MFC4349832.1"/>
    <property type="molecule type" value="Genomic_DNA"/>
</dbReference>
<gene>
    <name evidence="3" type="ORF">ACFO5Q_18430</name>
</gene>
<evidence type="ECO:0000256" key="1">
    <source>
        <dbReference type="SAM" id="SignalP"/>
    </source>
</evidence>
<keyword evidence="4" id="KW-1185">Reference proteome</keyword>
<feature type="domain" description="Metallo-beta-lactamase" evidence="2">
    <location>
        <begin position="48"/>
        <end position="215"/>
    </location>
</feature>
<dbReference type="Gene3D" id="3.60.15.10">
    <property type="entry name" value="Ribonuclease Z/Hydroxyacylglutathione hydrolase-like"/>
    <property type="match status" value="1"/>
</dbReference>
<dbReference type="RefSeq" id="WP_068144485.1">
    <property type="nucleotide sequence ID" value="NZ_JBHSCR010000036.1"/>
</dbReference>
<feature type="signal peptide" evidence="1">
    <location>
        <begin position="1"/>
        <end position="21"/>
    </location>
</feature>
<feature type="chain" id="PRO_5045888414" evidence="1">
    <location>
        <begin position="22"/>
        <end position="392"/>
    </location>
</feature>
<keyword evidence="1" id="KW-0732">Signal</keyword>
<accession>A0ABV8UF18</accession>